<keyword evidence="1" id="KW-0812">Transmembrane</keyword>
<dbReference type="Proteomes" id="UP001500897">
    <property type="component" value="Unassembled WGS sequence"/>
</dbReference>
<comment type="caution">
    <text evidence="2">The sequence shown here is derived from an EMBL/GenBank/DDBJ whole genome shotgun (WGS) entry which is preliminary data.</text>
</comment>
<evidence type="ECO:0000313" key="3">
    <source>
        <dbReference type="Proteomes" id="UP001500897"/>
    </source>
</evidence>
<keyword evidence="3" id="KW-1185">Reference proteome</keyword>
<evidence type="ECO:0000256" key="1">
    <source>
        <dbReference type="SAM" id="Phobius"/>
    </source>
</evidence>
<dbReference type="RefSeq" id="WP_344552333.1">
    <property type="nucleotide sequence ID" value="NZ_BAAANS010000016.1"/>
</dbReference>
<dbReference type="EMBL" id="BAAANS010000016">
    <property type="protein sequence ID" value="GAA2097596.1"/>
    <property type="molecule type" value="Genomic_DNA"/>
</dbReference>
<name>A0ABN2WSS9_9ACTN</name>
<feature type="transmembrane region" description="Helical" evidence="1">
    <location>
        <begin position="186"/>
        <end position="204"/>
    </location>
</feature>
<feature type="transmembrane region" description="Helical" evidence="1">
    <location>
        <begin position="308"/>
        <end position="326"/>
    </location>
</feature>
<gene>
    <name evidence="2" type="ORF">GCM10009759_27840</name>
</gene>
<sequence>MTWMTWRQFRTQATVGALALAAAAIYLLVLGLNIRGDYDRSLAKCIATGCAPGLVSGFTDKYSTVIMLTDLALMTIPGLLGVFWGAPLISGELAAGTHRLAWHQSVTRTRWLTVKLLIVGLGAVTLTGLLDLLMTWGASQYDTVKAARFSALVFGARGIVPLSYAAFAFALGAAAGLLLRRPIAAMGLTLAVFATVQVVVPTSLRPHYLPARTADIRLDATTLSHADGITHNGSSLVIGGISLPDAWVVSAGHALDSAGQPPSAEKVNSCLMPGRFDGTVACLAGQDLHVTATYQPNTRYWPFQLIETTLYAAMTTALSGFCFLWIRRRTT</sequence>
<proteinExistence type="predicted"/>
<organism evidence="2 3">
    <name type="scientific">Kitasatospora saccharophila</name>
    <dbReference type="NCBI Taxonomy" id="407973"/>
    <lineage>
        <taxon>Bacteria</taxon>
        <taxon>Bacillati</taxon>
        <taxon>Actinomycetota</taxon>
        <taxon>Actinomycetes</taxon>
        <taxon>Kitasatosporales</taxon>
        <taxon>Streptomycetaceae</taxon>
        <taxon>Kitasatospora</taxon>
    </lineage>
</organism>
<feature type="transmembrane region" description="Helical" evidence="1">
    <location>
        <begin position="116"/>
        <end position="138"/>
    </location>
</feature>
<keyword evidence="1" id="KW-0472">Membrane</keyword>
<feature type="transmembrane region" description="Helical" evidence="1">
    <location>
        <begin position="158"/>
        <end position="179"/>
    </location>
</feature>
<evidence type="ECO:0000313" key="2">
    <source>
        <dbReference type="EMBL" id="GAA2097596.1"/>
    </source>
</evidence>
<feature type="transmembrane region" description="Helical" evidence="1">
    <location>
        <begin position="71"/>
        <end position="95"/>
    </location>
</feature>
<protein>
    <submittedName>
        <fullName evidence="2">Transporter</fullName>
    </submittedName>
</protein>
<accession>A0ABN2WSS9</accession>
<reference evidence="2 3" key="1">
    <citation type="journal article" date="2019" name="Int. J. Syst. Evol. Microbiol.">
        <title>The Global Catalogue of Microorganisms (GCM) 10K type strain sequencing project: providing services to taxonomists for standard genome sequencing and annotation.</title>
        <authorList>
            <consortium name="The Broad Institute Genomics Platform"/>
            <consortium name="The Broad Institute Genome Sequencing Center for Infectious Disease"/>
            <person name="Wu L."/>
            <person name="Ma J."/>
        </authorList>
    </citation>
    <scope>NUCLEOTIDE SEQUENCE [LARGE SCALE GENOMIC DNA]</scope>
    <source>
        <strain evidence="2 3">JCM 14559</strain>
    </source>
</reference>
<feature type="transmembrane region" description="Helical" evidence="1">
    <location>
        <begin position="12"/>
        <end position="34"/>
    </location>
</feature>
<keyword evidence="1" id="KW-1133">Transmembrane helix</keyword>